<protein>
    <submittedName>
        <fullName evidence="1 2">Uncharacterized protein</fullName>
    </submittedName>
</protein>
<keyword evidence="3" id="KW-1185">Reference proteome</keyword>
<dbReference type="Gramene" id="Pp3c9_14158V3.1">
    <property type="protein sequence ID" value="PAC:32913547.CDS.1"/>
    <property type="gene ID" value="Pp3c9_14158"/>
</dbReference>
<dbReference type="EnsemblPlants" id="Pp3c9_14158V3.1">
    <property type="protein sequence ID" value="PAC:32913547.CDS.1"/>
    <property type="gene ID" value="Pp3c9_14158"/>
</dbReference>
<sequence length="66" mass="6888">MCPARIHLAHVRREGISPTSQNVIRQVDQHHQNGCGGECPGVVSFLGVLALGGSAGAQVVRHGSPH</sequence>
<organism evidence="1">
    <name type="scientific">Physcomitrium patens</name>
    <name type="common">Spreading-leaved earth moss</name>
    <name type="synonym">Physcomitrella patens</name>
    <dbReference type="NCBI Taxonomy" id="3218"/>
    <lineage>
        <taxon>Eukaryota</taxon>
        <taxon>Viridiplantae</taxon>
        <taxon>Streptophyta</taxon>
        <taxon>Embryophyta</taxon>
        <taxon>Bryophyta</taxon>
        <taxon>Bryophytina</taxon>
        <taxon>Bryopsida</taxon>
        <taxon>Funariidae</taxon>
        <taxon>Funariales</taxon>
        <taxon>Funariaceae</taxon>
        <taxon>Physcomitrium</taxon>
    </lineage>
</organism>
<evidence type="ECO:0000313" key="1">
    <source>
        <dbReference type="EMBL" id="PNR48211.1"/>
    </source>
</evidence>
<dbReference type="AlphaFoldDB" id="A0A2K1K361"/>
<proteinExistence type="predicted"/>
<evidence type="ECO:0000313" key="2">
    <source>
        <dbReference type="EnsemblPlants" id="PAC:32913547.CDS.1"/>
    </source>
</evidence>
<dbReference type="Proteomes" id="UP000006727">
    <property type="component" value="Chromosome 9"/>
</dbReference>
<reference evidence="1 3" key="2">
    <citation type="journal article" date="2018" name="Plant J.">
        <title>The Physcomitrella patens chromosome-scale assembly reveals moss genome structure and evolution.</title>
        <authorList>
            <person name="Lang D."/>
            <person name="Ullrich K.K."/>
            <person name="Murat F."/>
            <person name="Fuchs J."/>
            <person name="Jenkins J."/>
            <person name="Haas F.B."/>
            <person name="Piednoel M."/>
            <person name="Gundlach H."/>
            <person name="Van Bel M."/>
            <person name="Meyberg R."/>
            <person name="Vives C."/>
            <person name="Morata J."/>
            <person name="Symeonidi A."/>
            <person name="Hiss M."/>
            <person name="Muchero W."/>
            <person name="Kamisugi Y."/>
            <person name="Saleh O."/>
            <person name="Blanc G."/>
            <person name="Decker E.L."/>
            <person name="van Gessel N."/>
            <person name="Grimwood J."/>
            <person name="Hayes R.D."/>
            <person name="Graham S.W."/>
            <person name="Gunter L.E."/>
            <person name="McDaniel S.F."/>
            <person name="Hoernstein S.N.W."/>
            <person name="Larsson A."/>
            <person name="Li F.W."/>
            <person name="Perroud P.F."/>
            <person name="Phillips J."/>
            <person name="Ranjan P."/>
            <person name="Rokshar D.S."/>
            <person name="Rothfels C.J."/>
            <person name="Schneider L."/>
            <person name="Shu S."/>
            <person name="Stevenson D.W."/>
            <person name="Thummler F."/>
            <person name="Tillich M."/>
            <person name="Villarreal Aguilar J.C."/>
            <person name="Widiez T."/>
            <person name="Wong G.K."/>
            <person name="Wymore A."/>
            <person name="Zhang Y."/>
            <person name="Zimmer A.D."/>
            <person name="Quatrano R.S."/>
            <person name="Mayer K.F.X."/>
            <person name="Goodstein D."/>
            <person name="Casacuberta J.M."/>
            <person name="Vandepoele K."/>
            <person name="Reski R."/>
            <person name="Cuming A.C."/>
            <person name="Tuskan G.A."/>
            <person name="Maumus F."/>
            <person name="Salse J."/>
            <person name="Schmutz J."/>
            <person name="Rensing S.A."/>
        </authorList>
    </citation>
    <scope>NUCLEOTIDE SEQUENCE [LARGE SCALE GENOMIC DNA]</scope>
    <source>
        <strain evidence="2 3">cv. Gransden 2004</strain>
    </source>
</reference>
<reference evidence="1 3" key="1">
    <citation type="journal article" date="2008" name="Science">
        <title>The Physcomitrella genome reveals evolutionary insights into the conquest of land by plants.</title>
        <authorList>
            <person name="Rensing S."/>
            <person name="Lang D."/>
            <person name="Zimmer A."/>
            <person name="Terry A."/>
            <person name="Salamov A."/>
            <person name="Shapiro H."/>
            <person name="Nishiyama T."/>
            <person name="Perroud P.-F."/>
            <person name="Lindquist E."/>
            <person name="Kamisugi Y."/>
            <person name="Tanahashi T."/>
            <person name="Sakakibara K."/>
            <person name="Fujita T."/>
            <person name="Oishi K."/>
            <person name="Shin-I T."/>
            <person name="Kuroki Y."/>
            <person name="Toyoda A."/>
            <person name="Suzuki Y."/>
            <person name="Hashimoto A."/>
            <person name="Yamaguchi K."/>
            <person name="Sugano A."/>
            <person name="Kohara Y."/>
            <person name="Fujiyama A."/>
            <person name="Anterola A."/>
            <person name="Aoki S."/>
            <person name="Ashton N."/>
            <person name="Barbazuk W.B."/>
            <person name="Barker E."/>
            <person name="Bennetzen J."/>
            <person name="Bezanilla M."/>
            <person name="Blankenship R."/>
            <person name="Cho S.H."/>
            <person name="Dutcher S."/>
            <person name="Estelle M."/>
            <person name="Fawcett J.A."/>
            <person name="Gundlach H."/>
            <person name="Hanada K."/>
            <person name="Heyl A."/>
            <person name="Hicks K.A."/>
            <person name="Hugh J."/>
            <person name="Lohr M."/>
            <person name="Mayer K."/>
            <person name="Melkozernov A."/>
            <person name="Murata T."/>
            <person name="Nelson D."/>
            <person name="Pils B."/>
            <person name="Prigge M."/>
            <person name="Reiss B."/>
            <person name="Renner T."/>
            <person name="Rombauts S."/>
            <person name="Rushton P."/>
            <person name="Sanderfoot A."/>
            <person name="Schween G."/>
            <person name="Shiu S.-H."/>
            <person name="Stueber K."/>
            <person name="Theodoulou F.L."/>
            <person name="Tu H."/>
            <person name="Van de Peer Y."/>
            <person name="Verrier P.J."/>
            <person name="Waters E."/>
            <person name="Wood A."/>
            <person name="Yang L."/>
            <person name="Cove D."/>
            <person name="Cuming A."/>
            <person name="Hasebe M."/>
            <person name="Lucas S."/>
            <person name="Mishler D.B."/>
            <person name="Reski R."/>
            <person name="Grigoriev I."/>
            <person name="Quatrano R.S."/>
            <person name="Boore J.L."/>
        </authorList>
    </citation>
    <scope>NUCLEOTIDE SEQUENCE [LARGE SCALE GENOMIC DNA]</scope>
    <source>
        <strain evidence="2 3">cv. Gransden 2004</strain>
    </source>
</reference>
<dbReference type="InParanoid" id="A0A2K1K361"/>
<dbReference type="EMBL" id="ABEU02000009">
    <property type="protein sequence ID" value="PNR48211.1"/>
    <property type="molecule type" value="Genomic_DNA"/>
</dbReference>
<gene>
    <name evidence="1" type="ORF">PHYPA_012686</name>
</gene>
<name>A0A2K1K361_PHYPA</name>
<accession>A0A2K1K361</accession>
<reference evidence="2" key="3">
    <citation type="submission" date="2020-12" db="UniProtKB">
        <authorList>
            <consortium name="EnsemblPlants"/>
        </authorList>
    </citation>
    <scope>IDENTIFICATION</scope>
</reference>
<evidence type="ECO:0000313" key="3">
    <source>
        <dbReference type="Proteomes" id="UP000006727"/>
    </source>
</evidence>